<gene>
    <name evidence="4" type="ORF">A2V58_02270</name>
</gene>
<dbReference type="PANTHER" id="PTHR11839">
    <property type="entry name" value="UDP/ADP-SUGAR PYROPHOSPHATASE"/>
    <property type="match status" value="1"/>
</dbReference>
<dbReference type="PANTHER" id="PTHR11839:SF12">
    <property type="entry name" value="ADP COMPOUNDS HYDROLASE NUDE"/>
    <property type="match status" value="1"/>
</dbReference>
<dbReference type="GO" id="GO:0006753">
    <property type="term" value="P:nucleoside phosphate metabolic process"/>
    <property type="evidence" value="ECO:0007669"/>
    <property type="project" value="TreeGrafter"/>
</dbReference>
<evidence type="ECO:0000256" key="1">
    <source>
        <dbReference type="ARBA" id="ARBA00001946"/>
    </source>
</evidence>
<comment type="cofactor">
    <cofactor evidence="1">
        <name>Mg(2+)</name>
        <dbReference type="ChEBI" id="CHEBI:18420"/>
    </cofactor>
</comment>
<dbReference type="Proteomes" id="UP000177950">
    <property type="component" value="Unassembled WGS sequence"/>
</dbReference>
<evidence type="ECO:0000313" key="4">
    <source>
        <dbReference type="EMBL" id="OGI56490.1"/>
    </source>
</evidence>
<sequence>MARKPNVIHNAILAHTRLFRIEQVDLHFSNGTKVQWERLRSTSPGAVLVVPMLDANTVLMIREYAAGVERYELALPKGRMEAGELPEAAANREIMEEIGYGARRIRLVKSMTLAPGYFSHVTHVLLAEELYAEKRAGDEPEPIEVVPWPLDRLNELCALADCTEARSIAALFMVRELLQAESR</sequence>
<dbReference type="GO" id="GO:0019144">
    <property type="term" value="F:ADP-sugar diphosphatase activity"/>
    <property type="evidence" value="ECO:0007669"/>
    <property type="project" value="TreeGrafter"/>
</dbReference>
<dbReference type="InterPro" id="IPR020084">
    <property type="entry name" value="NUDIX_hydrolase_CS"/>
</dbReference>
<evidence type="ECO:0000259" key="3">
    <source>
        <dbReference type="PROSITE" id="PS51462"/>
    </source>
</evidence>
<evidence type="ECO:0000313" key="5">
    <source>
        <dbReference type="Proteomes" id="UP000177950"/>
    </source>
</evidence>
<feature type="domain" description="Nudix hydrolase" evidence="3">
    <location>
        <begin position="39"/>
        <end position="170"/>
    </location>
</feature>
<dbReference type="NCBIfam" id="NF008736">
    <property type="entry name" value="PRK11762.1"/>
    <property type="match status" value="1"/>
</dbReference>
<accession>A0A1F6UGH4</accession>
<dbReference type="GO" id="GO:0019693">
    <property type="term" value="P:ribose phosphate metabolic process"/>
    <property type="evidence" value="ECO:0007669"/>
    <property type="project" value="TreeGrafter"/>
</dbReference>
<evidence type="ECO:0000256" key="2">
    <source>
        <dbReference type="ARBA" id="ARBA00022801"/>
    </source>
</evidence>
<dbReference type="Pfam" id="PF00293">
    <property type="entry name" value="NUDIX"/>
    <property type="match status" value="1"/>
</dbReference>
<dbReference type="PROSITE" id="PS51462">
    <property type="entry name" value="NUDIX"/>
    <property type="match status" value="1"/>
</dbReference>
<dbReference type="InterPro" id="IPR015797">
    <property type="entry name" value="NUDIX_hydrolase-like_dom_sf"/>
</dbReference>
<comment type="caution">
    <text evidence="4">The sequence shown here is derived from an EMBL/GenBank/DDBJ whole genome shotgun (WGS) entry which is preliminary data.</text>
</comment>
<dbReference type="SUPFAM" id="SSF55811">
    <property type="entry name" value="Nudix"/>
    <property type="match status" value="1"/>
</dbReference>
<dbReference type="AlphaFoldDB" id="A0A1F6UGH4"/>
<dbReference type="InterPro" id="IPR000086">
    <property type="entry name" value="NUDIX_hydrolase_dom"/>
</dbReference>
<name>A0A1F6UGH4_9PROT</name>
<reference evidence="4 5" key="1">
    <citation type="journal article" date="2016" name="Nat. Commun.">
        <title>Thousands of microbial genomes shed light on interconnected biogeochemical processes in an aquifer system.</title>
        <authorList>
            <person name="Anantharaman K."/>
            <person name="Brown C.T."/>
            <person name="Hug L.A."/>
            <person name="Sharon I."/>
            <person name="Castelle C.J."/>
            <person name="Probst A.J."/>
            <person name="Thomas B.C."/>
            <person name="Singh A."/>
            <person name="Wilkins M.J."/>
            <person name="Karaoz U."/>
            <person name="Brodie E.L."/>
            <person name="Williams K.H."/>
            <person name="Hubbard S.S."/>
            <person name="Banfield J.F."/>
        </authorList>
    </citation>
    <scope>NUCLEOTIDE SEQUENCE [LARGE SCALE GENOMIC DNA]</scope>
</reference>
<protein>
    <submittedName>
        <fullName evidence="4">ADP compounds hydrolase NudE</fullName>
    </submittedName>
</protein>
<organism evidence="4 5">
    <name type="scientific">Candidatus Muproteobacteria bacterium RBG_19FT_COMBO_61_10</name>
    <dbReference type="NCBI Taxonomy" id="1817761"/>
    <lineage>
        <taxon>Bacteria</taxon>
        <taxon>Pseudomonadati</taxon>
        <taxon>Pseudomonadota</taxon>
        <taxon>Candidatus Muproteobacteria</taxon>
    </lineage>
</organism>
<keyword evidence="2 4" id="KW-0378">Hydrolase</keyword>
<dbReference type="GO" id="GO:0005829">
    <property type="term" value="C:cytosol"/>
    <property type="evidence" value="ECO:0007669"/>
    <property type="project" value="TreeGrafter"/>
</dbReference>
<proteinExistence type="predicted"/>
<dbReference type="PROSITE" id="PS00893">
    <property type="entry name" value="NUDIX_BOX"/>
    <property type="match status" value="1"/>
</dbReference>
<dbReference type="Gene3D" id="3.90.79.10">
    <property type="entry name" value="Nucleoside Triphosphate Pyrophosphohydrolase"/>
    <property type="match status" value="1"/>
</dbReference>
<dbReference type="CDD" id="cd24156">
    <property type="entry name" value="NUDIX_ADPRase_NudE"/>
    <property type="match status" value="1"/>
</dbReference>
<dbReference type="EMBL" id="MFSV01000188">
    <property type="protein sequence ID" value="OGI56490.1"/>
    <property type="molecule type" value="Genomic_DNA"/>
</dbReference>